<dbReference type="AlphaFoldDB" id="A0A7S9KY50"/>
<name>A0A7S9KY50_9SPHI</name>
<evidence type="ECO:0000313" key="2">
    <source>
        <dbReference type="Proteomes" id="UP000594759"/>
    </source>
</evidence>
<proteinExistence type="predicted"/>
<organism evidence="1 2">
    <name type="scientific">Pedobacter endophyticus</name>
    <dbReference type="NCBI Taxonomy" id="2789740"/>
    <lineage>
        <taxon>Bacteria</taxon>
        <taxon>Pseudomonadati</taxon>
        <taxon>Bacteroidota</taxon>
        <taxon>Sphingobacteriia</taxon>
        <taxon>Sphingobacteriales</taxon>
        <taxon>Sphingobacteriaceae</taxon>
        <taxon>Pedobacter</taxon>
    </lineage>
</organism>
<dbReference type="RefSeq" id="WP_196098446.1">
    <property type="nucleotide sequence ID" value="NZ_CP064939.1"/>
</dbReference>
<protein>
    <submittedName>
        <fullName evidence="1">Uncharacterized protein</fullName>
    </submittedName>
</protein>
<reference evidence="1 2" key="1">
    <citation type="submission" date="2020-11" db="EMBL/GenBank/DDBJ databases">
        <title>Pedobacter endophytica, an endophytic bacteria isolated form Carex pumila.</title>
        <authorList>
            <person name="Peng Y."/>
            <person name="Jiang L."/>
            <person name="Lee J."/>
        </authorList>
    </citation>
    <scope>NUCLEOTIDE SEQUENCE [LARGE SCALE GENOMIC DNA]</scope>
    <source>
        <strain evidence="1 2">JBR3-12</strain>
    </source>
</reference>
<evidence type="ECO:0000313" key="1">
    <source>
        <dbReference type="EMBL" id="QPH38971.1"/>
    </source>
</evidence>
<keyword evidence="2" id="KW-1185">Reference proteome</keyword>
<sequence length="66" mass="7408">MSFCLVPSVETDGNELDWRFDGWRLIDLEQSRYLYMHFIALLLVPSVATDGNGRALADGIYGNGLD</sequence>
<gene>
    <name evidence="1" type="ORF">IZT61_18195</name>
</gene>
<accession>A0A7S9KY50</accession>
<dbReference type="KEGG" id="pex:IZT61_18195"/>
<dbReference type="EMBL" id="CP064939">
    <property type="protein sequence ID" value="QPH38971.1"/>
    <property type="molecule type" value="Genomic_DNA"/>
</dbReference>
<dbReference type="Proteomes" id="UP000594759">
    <property type="component" value="Chromosome"/>
</dbReference>